<dbReference type="Pfam" id="PF13231">
    <property type="entry name" value="PMT_2"/>
    <property type="match status" value="1"/>
</dbReference>
<gene>
    <name evidence="4" type="ORF">AVDCRST_MAG19-2913</name>
</gene>
<keyword evidence="2" id="KW-0472">Membrane</keyword>
<feature type="domain" description="Glycosyltransferase RgtA/B/C/D-like" evidence="3">
    <location>
        <begin position="110"/>
        <end position="222"/>
    </location>
</feature>
<evidence type="ECO:0000313" key="4">
    <source>
        <dbReference type="EMBL" id="CAA9572296.1"/>
    </source>
</evidence>
<evidence type="ECO:0000256" key="1">
    <source>
        <dbReference type="SAM" id="MobiDB-lite"/>
    </source>
</evidence>
<keyword evidence="2" id="KW-0812">Transmembrane</keyword>
<dbReference type="EMBL" id="CADCWL010000149">
    <property type="protein sequence ID" value="CAA9572296.1"/>
    <property type="molecule type" value="Genomic_DNA"/>
</dbReference>
<feature type="transmembrane region" description="Helical" evidence="2">
    <location>
        <begin position="207"/>
        <end position="225"/>
    </location>
</feature>
<feature type="region of interest" description="Disordered" evidence="1">
    <location>
        <begin position="439"/>
        <end position="504"/>
    </location>
</feature>
<accession>A0A6J4V954</accession>
<name>A0A6J4V954_9BACT</name>
<keyword evidence="2" id="KW-1133">Transmembrane helix</keyword>
<dbReference type="InterPro" id="IPR038731">
    <property type="entry name" value="RgtA/B/C-like"/>
</dbReference>
<dbReference type="AlphaFoldDB" id="A0A6J4V954"/>
<feature type="transmembrane region" description="Helical" evidence="2">
    <location>
        <begin position="163"/>
        <end position="180"/>
    </location>
</feature>
<feature type="transmembrane region" description="Helical" evidence="2">
    <location>
        <begin position="357"/>
        <end position="376"/>
    </location>
</feature>
<feature type="transmembrane region" description="Helical" evidence="2">
    <location>
        <begin position="331"/>
        <end position="348"/>
    </location>
</feature>
<evidence type="ECO:0000256" key="2">
    <source>
        <dbReference type="SAM" id="Phobius"/>
    </source>
</evidence>
<feature type="transmembrane region" description="Helical" evidence="2">
    <location>
        <begin position="237"/>
        <end position="259"/>
    </location>
</feature>
<reference evidence="4" key="1">
    <citation type="submission" date="2020-02" db="EMBL/GenBank/DDBJ databases">
        <authorList>
            <person name="Meier V. D."/>
        </authorList>
    </citation>
    <scope>NUCLEOTIDE SEQUENCE</scope>
    <source>
        <strain evidence="4">AVDCRST_MAG19</strain>
    </source>
</reference>
<feature type="compositionally biased region" description="Low complexity" evidence="1">
    <location>
        <begin position="473"/>
        <end position="489"/>
    </location>
</feature>
<feature type="transmembrane region" description="Helical" evidence="2">
    <location>
        <begin position="382"/>
        <end position="408"/>
    </location>
</feature>
<protein>
    <recommendedName>
        <fullName evidence="3">Glycosyltransferase RgtA/B/C/D-like domain-containing protein</fullName>
    </recommendedName>
</protein>
<sequence>MRRDTLLALVLFALGLWHNLAAIDGTEFHRDEARWIHRARFLDQLRDPLGTYWHDRDLMRGQPPLGSILMGVGLAAQGRDLETNGLWNFSKDDAWNRWHGRMPVRADLLAARRTDSVVGALTIVVAFFLGRRLVNRVAGVAAALLLIPHPLSVYLSSLAGSDALLTLLVALAALVAVALADRPSAWRAALLGVLLGLGGATKLSPLLLVVPLAGIGVVLLLGAWRDRGRGNSSRARLGWSLLSVPAAAAAAFVAVYPYLWPDPIGRTLTLFRFRAQEMAAQGDLWQDLAVASRAEALSRVGHWLGDQQSTTGWLAGTVAGWFGSSWRPSGIDLPLALLGALVFAGLVARHGIGSRHALAAAVLGGQVAAIVAGMRADFERYHLPILLVVAVCVGILTGTAWDAVSRLLPAWQLRRRARPSAAATVPGVASPLLAAVRLPTDDRGGAPTAPWPVAPTAGPSLGEPSPGRRRATARAAGAPANVAASPAASLQRNDAGPLTGDAPA</sequence>
<proteinExistence type="predicted"/>
<organism evidence="4">
    <name type="scientific">uncultured Thermomicrobiales bacterium</name>
    <dbReference type="NCBI Taxonomy" id="1645740"/>
    <lineage>
        <taxon>Bacteria</taxon>
        <taxon>Pseudomonadati</taxon>
        <taxon>Thermomicrobiota</taxon>
        <taxon>Thermomicrobia</taxon>
        <taxon>Thermomicrobiales</taxon>
        <taxon>environmental samples</taxon>
    </lineage>
</organism>
<evidence type="ECO:0000259" key="3">
    <source>
        <dbReference type="Pfam" id="PF13231"/>
    </source>
</evidence>
<feature type="transmembrane region" description="Helical" evidence="2">
    <location>
        <begin position="137"/>
        <end position="157"/>
    </location>
</feature>